<dbReference type="Pfam" id="PF02221">
    <property type="entry name" value="E1_DerP2_DerF2"/>
    <property type="match status" value="1"/>
</dbReference>
<accession>A0A8S3YHN9</accession>
<evidence type="ECO:0000256" key="1">
    <source>
        <dbReference type="ARBA" id="ARBA00022729"/>
    </source>
</evidence>
<dbReference type="InterPro" id="IPR028996">
    <property type="entry name" value="GM2-AP"/>
</dbReference>
<organism evidence="4 5">
    <name type="scientific">Candidula unifasciata</name>
    <dbReference type="NCBI Taxonomy" id="100452"/>
    <lineage>
        <taxon>Eukaryota</taxon>
        <taxon>Metazoa</taxon>
        <taxon>Spiralia</taxon>
        <taxon>Lophotrochozoa</taxon>
        <taxon>Mollusca</taxon>
        <taxon>Gastropoda</taxon>
        <taxon>Heterobranchia</taxon>
        <taxon>Euthyneura</taxon>
        <taxon>Panpulmonata</taxon>
        <taxon>Eupulmonata</taxon>
        <taxon>Stylommatophora</taxon>
        <taxon>Helicina</taxon>
        <taxon>Helicoidea</taxon>
        <taxon>Geomitridae</taxon>
        <taxon>Candidula</taxon>
    </lineage>
</organism>
<keyword evidence="1 2" id="KW-0732">Signal</keyword>
<dbReference type="PANTHER" id="PTHR17357">
    <property type="entry name" value="GM2 GANGLIOSIDE ACTIVATOR PROTEIN"/>
    <property type="match status" value="1"/>
</dbReference>
<dbReference type="GO" id="GO:0006689">
    <property type="term" value="P:ganglioside catabolic process"/>
    <property type="evidence" value="ECO:0007669"/>
    <property type="project" value="InterPro"/>
</dbReference>
<dbReference type="InterPro" id="IPR003172">
    <property type="entry name" value="ML_dom"/>
</dbReference>
<name>A0A8S3YHN9_9EUPU</name>
<dbReference type="InterPro" id="IPR036846">
    <property type="entry name" value="GM2-AP_sf"/>
</dbReference>
<evidence type="ECO:0000313" key="5">
    <source>
        <dbReference type="Proteomes" id="UP000678393"/>
    </source>
</evidence>
<dbReference type="OrthoDB" id="6409159at2759"/>
<dbReference type="EMBL" id="CAJHNH020000042">
    <property type="protein sequence ID" value="CAG5114822.1"/>
    <property type="molecule type" value="Genomic_DNA"/>
</dbReference>
<dbReference type="GO" id="GO:0009898">
    <property type="term" value="C:cytoplasmic side of plasma membrane"/>
    <property type="evidence" value="ECO:0007669"/>
    <property type="project" value="TreeGrafter"/>
</dbReference>
<proteinExistence type="predicted"/>
<dbReference type="Proteomes" id="UP000678393">
    <property type="component" value="Unassembled WGS sequence"/>
</dbReference>
<evidence type="ECO:0000313" key="4">
    <source>
        <dbReference type="EMBL" id="CAG5114822.1"/>
    </source>
</evidence>
<feature type="chain" id="PRO_5035941602" description="MD-2-related lipid-recognition domain-containing protein" evidence="2">
    <location>
        <begin position="20"/>
        <end position="204"/>
    </location>
</feature>
<dbReference type="Gene3D" id="2.70.220.10">
    <property type="entry name" value="Ganglioside GM2 activator"/>
    <property type="match status" value="1"/>
</dbReference>
<dbReference type="AlphaFoldDB" id="A0A8S3YHN9"/>
<evidence type="ECO:0000259" key="3">
    <source>
        <dbReference type="SMART" id="SM00737"/>
    </source>
</evidence>
<evidence type="ECO:0000256" key="2">
    <source>
        <dbReference type="SAM" id="SignalP"/>
    </source>
</evidence>
<dbReference type="SUPFAM" id="SSF63707">
    <property type="entry name" value="Ganglioside M2 (gm2) activator"/>
    <property type="match status" value="1"/>
</dbReference>
<dbReference type="SMART" id="SM00737">
    <property type="entry name" value="ML"/>
    <property type="match status" value="1"/>
</dbReference>
<feature type="signal peptide" evidence="2">
    <location>
        <begin position="1"/>
        <end position="19"/>
    </location>
</feature>
<comment type="caution">
    <text evidence="4">The sequence shown here is derived from an EMBL/GenBank/DDBJ whole genome shotgun (WGS) entry which is preliminary data.</text>
</comment>
<dbReference type="PANTHER" id="PTHR17357:SF0">
    <property type="entry name" value="GANGLIOSIDE GM2 ACTIVATOR"/>
    <property type="match status" value="1"/>
</dbReference>
<sequence length="204" mass="22767">MALWTVLIHVYVMFAVVVSSRIPPSDNRKKREKSMLDFVDCGTAEKLIHFHHVDASPNPVIIPGTLHISMSGNVTSDLPRRVNVYMGMKKYLFGFPFTVPCLATGIGSCSYENLCASLEQYEVNGCPGPLRHLGFPCHCPFLAGDFSLTDIPLNIPKIQGFASTLLNGDYELELRISEEDGEELGCLHVKFSMKKRSKGWLFKI</sequence>
<feature type="domain" description="MD-2-related lipid-recognition" evidence="3">
    <location>
        <begin position="38"/>
        <end position="191"/>
    </location>
</feature>
<gene>
    <name evidence="4" type="ORF">CUNI_LOCUS380</name>
</gene>
<dbReference type="GO" id="GO:0005319">
    <property type="term" value="F:lipid transporter activity"/>
    <property type="evidence" value="ECO:0007669"/>
    <property type="project" value="TreeGrafter"/>
</dbReference>
<protein>
    <recommendedName>
        <fullName evidence="3">MD-2-related lipid-recognition domain-containing protein</fullName>
    </recommendedName>
</protein>
<reference evidence="4" key="1">
    <citation type="submission" date="2021-04" db="EMBL/GenBank/DDBJ databases">
        <authorList>
            <consortium name="Molecular Ecology Group"/>
        </authorList>
    </citation>
    <scope>NUCLEOTIDE SEQUENCE</scope>
</reference>
<keyword evidence="5" id="KW-1185">Reference proteome</keyword>
<dbReference type="GO" id="GO:0008047">
    <property type="term" value="F:enzyme activator activity"/>
    <property type="evidence" value="ECO:0007669"/>
    <property type="project" value="InterPro"/>
</dbReference>